<dbReference type="RefSeq" id="WP_093321443.1">
    <property type="nucleotide sequence ID" value="NZ_FOHV01000027.1"/>
</dbReference>
<accession>A0A1I0EHX0</accession>
<keyword evidence="2" id="KW-1185">Reference proteome</keyword>
<gene>
    <name evidence="1" type="ORF">SAMN02583745_02398</name>
</gene>
<evidence type="ECO:0000313" key="1">
    <source>
        <dbReference type="EMBL" id="SET44992.1"/>
    </source>
</evidence>
<dbReference type="SUPFAM" id="SSF56235">
    <property type="entry name" value="N-terminal nucleophile aminohydrolases (Ntn hydrolases)"/>
    <property type="match status" value="1"/>
</dbReference>
<dbReference type="OrthoDB" id="9780217at2"/>
<dbReference type="GO" id="GO:0005737">
    <property type="term" value="C:cytoplasm"/>
    <property type="evidence" value="ECO:0007669"/>
    <property type="project" value="TreeGrafter"/>
</dbReference>
<dbReference type="InterPro" id="IPR029055">
    <property type="entry name" value="Ntn_hydrolases_N"/>
</dbReference>
<protein>
    <submittedName>
        <fullName evidence="1">Isoaspartyl peptidase or L-asparaginase, Ntn-hydrolase superfamily</fullName>
    </submittedName>
</protein>
<dbReference type="PANTHER" id="PTHR10188">
    <property type="entry name" value="L-ASPARAGINASE"/>
    <property type="match status" value="1"/>
</dbReference>
<dbReference type="Gene3D" id="3.60.20.30">
    <property type="entry name" value="(Glycosyl)asparaginase"/>
    <property type="match status" value="1"/>
</dbReference>
<dbReference type="AlphaFoldDB" id="A0A1I0EHX0"/>
<dbReference type="Proteomes" id="UP000242642">
    <property type="component" value="Unassembled WGS sequence"/>
</dbReference>
<organism evidence="1 2">
    <name type="scientific">Thorsellia anophelis DSM 18579</name>
    <dbReference type="NCBI Taxonomy" id="1123402"/>
    <lineage>
        <taxon>Bacteria</taxon>
        <taxon>Pseudomonadati</taxon>
        <taxon>Pseudomonadota</taxon>
        <taxon>Gammaproteobacteria</taxon>
        <taxon>Enterobacterales</taxon>
        <taxon>Thorselliaceae</taxon>
        <taxon>Thorsellia</taxon>
    </lineage>
</organism>
<proteinExistence type="predicted"/>
<sequence>MRNCIIGAWRMSHDAINHARLMLENNQSIGAAIERAMMEMESNPDIYCAGLGALPNRDGVVELDAAYMDGDTLGFGAVTCAVDIMHPSQIAQSLSIRKIDSVRAGKAVTQYAEQRSMPIQNILTDEAKYLWQKSIDRKLDKKSVRHFGAVAVLGIDKEGSIAAALSGSDWFMKRSGVVSHVPMLGCGCYADSSIGAAVAVGSGDDIMKGSLSYEVIRLLSTGISAQLACETALRDHYEKLDYLGKTSGSMSLIAIDRMGRFGCATNYPDGFIFVVSDQGAVPAIYICTNQGFACEVKPISQMQLAQYDEEYDAYLKALRS</sequence>
<name>A0A1I0EHX0_9GAMM</name>
<evidence type="ECO:0000313" key="2">
    <source>
        <dbReference type="Proteomes" id="UP000242642"/>
    </source>
</evidence>
<dbReference type="InterPro" id="IPR000246">
    <property type="entry name" value="Peptidase_T2"/>
</dbReference>
<dbReference type="PANTHER" id="PTHR10188:SF6">
    <property type="entry name" value="N(4)-(BETA-N-ACETYLGLUCOSAMINYL)-L-ASPARAGINASE"/>
    <property type="match status" value="1"/>
</dbReference>
<dbReference type="Pfam" id="PF01112">
    <property type="entry name" value="Asparaginase_2"/>
    <property type="match status" value="1"/>
</dbReference>
<dbReference type="EMBL" id="FOHV01000027">
    <property type="protein sequence ID" value="SET44992.1"/>
    <property type="molecule type" value="Genomic_DNA"/>
</dbReference>
<dbReference type="STRING" id="1123402.SAMN02583745_02398"/>
<reference evidence="2" key="1">
    <citation type="submission" date="2016-10" db="EMBL/GenBank/DDBJ databases">
        <authorList>
            <person name="Varghese N."/>
            <person name="Submissions S."/>
        </authorList>
    </citation>
    <scope>NUCLEOTIDE SEQUENCE [LARGE SCALE GENOMIC DNA]</scope>
    <source>
        <strain evidence="2">DSM 18579</strain>
    </source>
</reference>
<dbReference type="GO" id="GO:0016811">
    <property type="term" value="F:hydrolase activity, acting on carbon-nitrogen (but not peptide) bonds, in linear amides"/>
    <property type="evidence" value="ECO:0007669"/>
    <property type="project" value="UniProtKB-ARBA"/>
</dbReference>
<keyword evidence="1" id="KW-0378">Hydrolase</keyword>